<feature type="transmembrane region" description="Helical" evidence="1">
    <location>
        <begin position="98"/>
        <end position="123"/>
    </location>
</feature>
<feature type="transmembrane region" description="Helical" evidence="1">
    <location>
        <begin position="45"/>
        <end position="70"/>
    </location>
</feature>
<name>E6QIW5_9ZZZZ</name>
<comment type="caution">
    <text evidence="2">The sequence shown here is derived from an EMBL/GenBank/DDBJ whole genome shotgun (WGS) entry which is preliminary data.</text>
</comment>
<evidence type="ECO:0000313" key="2">
    <source>
        <dbReference type="EMBL" id="CBI07181.1"/>
    </source>
</evidence>
<dbReference type="AlphaFoldDB" id="E6QIW5"/>
<accession>E6QIW5</accession>
<protein>
    <submittedName>
        <fullName evidence="2">Uncharacterized protein</fullName>
    </submittedName>
</protein>
<keyword evidence="1" id="KW-0472">Membrane</keyword>
<dbReference type="EMBL" id="CABQ01000076">
    <property type="protein sequence ID" value="CBI07181.1"/>
    <property type="molecule type" value="Genomic_DNA"/>
</dbReference>
<organism evidence="2">
    <name type="scientific">mine drainage metagenome</name>
    <dbReference type="NCBI Taxonomy" id="410659"/>
    <lineage>
        <taxon>unclassified sequences</taxon>
        <taxon>metagenomes</taxon>
        <taxon>ecological metagenomes</taxon>
    </lineage>
</organism>
<reference evidence="2" key="1">
    <citation type="submission" date="2009-10" db="EMBL/GenBank/DDBJ databases">
        <title>Diversity of trophic interactions inside an arsenic-rich microbial ecosystem.</title>
        <authorList>
            <person name="Bertin P.N."/>
            <person name="Heinrich-Salmeron A."/>
            <person name="Pelletier E."/>
            <person name="Goulhen-Chollet F."/>
            <person name="Arsene-Ploetze F."/>
            <person name="Gallien S."/>
            <person name="Calteau A."/>
            <person name="Vallenet D."/>
            <person name="Casiot C."/>
            <person name="Chane-Woon-Ming B."/>
            <person name="Giloteaux L."/>
            <person name="Barakat M."/>
            <person name="Bonnefoy V."/>
            <person name="Bruneel O."/>
            <person name="Chandler M."/>
            <person name="Cleiss J."/>
            <person name="Duran R."/>
            <person name="Elbaz-Poulichet F."/>
            <person name="Fonknechten N."/>
            <person name="Lauga B."/>
            <person name="Mornico D."/>
            <person name="Ortet P."/>
            <person name="Schaeffer C."/>
            <person name="Siguier P."/>
            <person name="Alexander Thil Smith A."/>
            <person name="Van Dorsselaer A."/>
            <person name="Weissenbach J."/>
            <person name="Medigue C."/>
            <person name="Le Paslier D."/>
        </authorList>
    </citation>
    <scope>NUCLEOTIDE SEQUENCE</scope>
</reference>
<proteinExistence type="predicted"/>
<keyword evidence="1" id="KW-1133">Transmembrane helix</keyword>
<gene>
    <name evidence="2" type="ORF">CARN6_0505</name>
</gene>
<sequence length="251" mass="28236">MNLDLTTILLVIVAIAPGRFAQRSRDRFVPRSFAPQGVSGELAELVALGVATHGILIFLVSLILFAAGWLCHRSPDYFFAVIDGLIAGRWWSQRIVEAALVFSCYVFLSFAVSYFLGFVYGILGTNSSLTKLLFAKATWLTRWFGVTGLLGEKPIIYEVLNPLIQNGTQKSVFVEIEMKDQRGFYSGQVSQFAIVKDEEPHKPIYLIDVWFKQDRFTEYKKLQTDGIMIDLADVATMSVQQLEEVMQSDSL</sequence>
<keyword evidence="1" id="KW-0812">Transmembrane</keyword>
<dbReference type="InterPro" id="IPR045919">
    <property type="entry name" value="DUF6338"/>
</dbReference>
<evidence type="ECO:0000256" key="1">
    <source>
        <dbReference type="SAM" id="Phobius"/>
    </source>
</evidence>
<dbReference type="Pfam" id="PF19865">
    <property type="entry name" value="DUF6338"/>
    <property type="match status" value="1"/>
</dbReference>